<comment type="caution">
    <text evidence="2">The sequence shown here is derived from an EMBL/GenBank/DDBJ whole genome shotgun (WGS) entry which is preliminary data.</text>
</comment>
<evidence type="ECO:0000313" key="2">
    <source>
        <dbReference type="EMBL" id="MBO0330505.1"/>
    </source>
</evidence>
<reference evidence="2 3" key="1">
    <citation type="submission" date="2021-03" db="EMBL/GenBank/DDBJ databases">
        <title>Muricauda sp. CAU 1631 isolated from Incheon.</title>
        <authorList>
            <person name="Kim W."/>
        </authorList>
    </citation>
    <scope>NUCLEOTIDE SEQUENCE [LARGE SCALE GENOMIC DNA]</scope>
    <source>
        <strain evidence="2 3">CAU 1631</strain>
    </source>
</reference>
<feature type="transmembrane region" description="Helical" evidence="1">
    <location>
        <begin position="78"/>
        <end position="97"/>
    </location>
</feature>
<feature type="transmembrane region" description="Helical" evidence="1">
    <location>
        <begin position="47"/>
        <end position="66"/>
    </location>
</feature>
<evidence type="ECO:0000256" key="1">
    <source>
        <dbReference type="SAM" id="Phobius"/>
    </source>
</evidence>
<protein>
    <submittedName>
        <fullName evidence="2">Uncharacterized protein</fullName>
    </submittedName>
</protein>
<dbReference type="EMBL" id="JAFLND010000002">
    <property type="protein sequence ID" value="MBO0330505.1"/>
    <property type="molecule type" value="Genomic_DNA"/>
</dbReference>
<dbReference type="RefSeq" id="WP_207070951.1">
    <property type="nucleotide sequence ID" value="NZ_JAFLND010000002.1"/>
</dbReference>
<gene>
    <name evidence="2" type="ORF">J0X13_08085</name>
</gene>
<evidence type="ECO:0000313" key="3">
    <source>
        <dbReference type="Proteomes" id="UP000664163"/>
    </source>
</evidence>
<name>A0ABS3EWG3_9FLAO</name>
<keyword evidence="1" id="KW-0472">Membrane</keyword>
<feature type="transmembrane region" description="Helical" evidence="1">
    <location>
        <begin position="169"/>
        <end position="192"/>
    </location>
</feature>
<organism evidence="2 3">
    <name type="scientific">[Muricauda] lutisoli</name>
    <dbReference type="NCBI Taxonomy" id="2816035"/>
    <lineage>
        <taxon>Bacteria</taxon>
        <taxon>Pseudomonadati</taxon>
        <taxon>Bacteroidota</taxon>
        <taxon>Flavobacteriia</taxon>
        <taxon>Flavobacteriales</taxon>
        <taxon>Flavobacteriaceae</taxon>
        <taxon>Allomuricauda</taxon>
    </lineage>
</organism>
<sequence>MKTKSPLVFSTLSFAFIILLVWFIGIGKPGTEWSENIELLNQSWNDFNSFSTIWRLEALVVCGIAWASFNLSSLSKWWNLVAVGHILMLTEYIFMLGGYKHVTSEEMFQVLNEMANWAFIASNLIWVVGMLGVFWQESKFVKIVGVVLSALATLLIGTVYFGLSEQTQLLSIAMPVILLLYAFNCYYGILIFKRLKGQQLTTE</sequence>
<proteinExistence type="predicted"/>
<keyword evidence="1" id="KW-0812">Transmembrane</keyword>
<keyword evidence="3" id="KW-1185">Reference proteome</keyword>
<accession>A0ABS3EWG3</accession>
<feature type="transmembrane region" description="Helical" evidence="1">
    <location>
        <begin position="117"/>
        <end position="136"/>
    </location>
</feature>
<feature type="transmembrane region" description="Helical" evidence="1">
    <location>
        <begin position="7"/>
        <end position="27"/>
    </location>
</feature>
<feature type="transmembrane region" description="Helical" evidence="1">
    <location>
        <begin position="143"/>
        <end position="163"/>
    </location>
</feature>
<dbReference type="Proteomes" id="UP000664163">
    <property type="component" value="Unassembled WGS sequence"/>
</dbReference>
<keyword evidence="1" id="KW-1133">Transmembrane helix</keyword>